<dbReference type="SUPFAM" id="SSF52402">
    <property type="entry name" value="Adenine nucleotide alpha hydrolases-like"/>
    <property type="match status" value="2"/>
</dbReference>
<organism evidence="3 4">
    <name type="scientific">Leifsonia soli</name>
    <dbReference type="NCBI Taxonomy" id="582665"/>
    <lineage>
        <taxon>Bacteria</taxon>
        <taxon>Bacillati</taxon>
        <taxon>Actinomycetota</taxon>
        <taxon>Actinomycetes</taxon>
        <taxon>Micrococcales</taxon>
        <taxon>Microbacteriaceae</taxon>
        <taxon>Leifsonia</taxon>
    </lineage>
</organism>
<feature type="domain" description="UspA" evidence="2">
    <location>
        <begin position="148"/>
        <end position="281"/>
    </location>
</feature>
<gene>
    <name evidence="3" type="ORF">BJ963_002117</name>
</gene>
<dbReference type="InterPro" id="IPR014729">
    <property type="entry name" value="Rossmann-like_a/b/a_fold"/>
</dbReference>
<proteinExistence type="inferred from homology"/>
<name>A0A852SZD2_9MICO</name>
<keyword evidence="4" id="KW-1185">Reference proteome</keyword>
<dbReference type="Proteomes" id="UP000589620">
    <property type="component" value="Unassembled WGS sequence"/>
</dbReference>
<dbReference type="PRINTS" id="PR01438">
    <property type="entry name" value="UNVRSLSTRESS"/>
</dbReference>
<evidence type="ECO:0000313" key="4">
    <source>
        <dbReference type="Proteomes" id="UP000589620"/>
    </source>
</evidence>
<dbReference type="AlphaFoldDB" id="A0A852SZD2"/>
<reference evidence="3 4" key="1">
    <citation type="submission" date="2020-07" db="EMBL/GenBank/DDBJ databases">
        <title>Sequencing the genomes of 1000 actinobacteria strains.</title>
        <authorList>
            <person name="Klenk H.-P."/>
        </authorList>
    </citation>
    <scope>NUCLEOTIDE SEQUENCE [LARGE SCALE GENOMIC DNA]</scope>
    <source>
        <strain evidence="3 4">DSM 23871</strain>
    </source>
</reference>
<dbReference type="InterPro" id="IPR006015">
    <property type="entry name" value="Universal_stress_UspA"/>
</dbReference>
<dbReference type="PANTHER" id="PTHR46268:SF6">
    <property type="entry name" value="UNIVERSAL STRESS PROTEIN UP12"/>
    <property type="match status" value="1"/>
</dbReference>
<feature type="domain" description="UspA" evidence="2">
    <location>
        <begin position="1"/>
        <end position="135"/>
    </location>
</feature>
<evidence type="ECO:0000259" key="2">
    <source>
        <dbReference type="Pfam" id="PF00582"/>
    </source>
</evidence>
<dbReference type="EMBL" id="JACCBJ010000001">
    <property type="protein sequence ID" value="NYD74598.1"/>
    <property type="molecule type" value="Genomic_DNA"/>
</dbReference>
<sequence length="289" mass="30909">MLKRIVVCWNGSVASEAALAWALRLSRDTGLHIEVFDVVERALFVGDDGALERATAQEEQRLALRLEELAADHPGAVTASALLVGDALEVLSEQTTPAALVVVGTAHRVGPRVRYGWSLGARLATQAAGPVAIVPVEDPAVARQRSGIVVGVDGSAVASRALEFAAEQAVTLHQPLRVVHCWQEPLAQEPLIVPEDDFVDSLEEAHRQLLDALVRQAREAHPALTAEPVLLRRTPVAGLRLESEHAFLLVVGSRRLSGWSRTWLGSVSHGLVLDLVAPTILVGPESGDD</sequence>
<dbReference type="CDD" id="cd00293">
    <property type="entry name" value="USP-like"/>
    <property type="match status" value="1"/>
</dbReference>
<evidence type="ECO:0000313" key="3">
    <source>
        <dbReference type="EMBL" id="NYD74598.1"/>
    </source>
</evidence>
<comment type="similarity">
    <text evidence="1">Belongs to the universal stress protein A family.</text>
</comment>
<comment type="caution">
    <text evidence="3">The sequence shown here is derived from an EMBL/GenBank/DDBJ whole genome shotgun (WGS) entry which is preliminary data.</text>
</comment>
<dbReference type="RefSeq" id="WP_179456505.1">
    <property type="nucleotide sequence ID" value="NZ_BAAAPX010000001.1"/>
</dbReference>
<evidence type="ECO:0000256" key="1">
    <source>
        <dbReference type="ARBA" id="ARBA00008791"/>
    </source>
</evidence>
<dbReference type="Pfam" id="PF00582">
    <property type="entry name" value="Usp"/>
    <property type="match status" value="2"/>
</dbReference>
<dbReference type="InterPro" id="IPR006016">
    <property type="entry name" value="UspA"/>
</dbReference>
<dbReference type="PANTHER" id="PTHR46268">
    <property type="entry name" value="STRESS RESPONSE PROTEIN NHAX"/>
    <property type="match status" value="1"/>
</dbReference>
<accession>A0A852SZD2</accession>
<dbReference type="Gene3D" id="3.40.50.620">
    <property type="entry name" value="HUPs"/>
    <property type="match status" value="2"/>
</dbReference>
<protein>
    <submittedName>
        <fullName evidence="3">Nucleotide-binding universal stress UspA family protein</fullName>
    </submittedName>
</protein>